<dbReference type="PANTHER" id="PTHR43386">
    <property type="entry name" value="OLIGOPEPTIDE TRANSPORT SYSTEM PERMEASE PROTEIN APPC"/>
    <property type="match status" value="1"/>
</dbReference>
<dbReference type="InterPro" id="IPR000515">
    <property type="entry name" value="MetI-like"/>
</dbReference>
<feature type="region of interest" description="Disordered" evidence="8">
    <location>
        <begin position="1"/>
        <end position="31"/>
    </location>
</feature>
<comment type="subcellular location">
    <subcellularLocation>
        <location evidence="1 7">Cell membrane</location>
        <topology evidence="1 7">Multi-pass membrane protein</topology>
    </subcellularLocation>
</comment>
<feature type="transmembrane region" description="Helical" evidence="7">
    <location>
        <begin position="115"/>
        <end position="143"/>
    </location>
</feature>
<evidence type="ECO:0000256" key="8">
    <source>
        <dbReference type="SAM" id="MobiDB-lite"/>
    </source>
</evidence>
<keyword evidence="4 7" id="KW-0812">Transmembrane</keyword>
<feature type="transmembrane region" description="Helical" evidence="7">
    <location>
        <begin position="150"/>
        <end position="170"/>
    </location>
</feature>
<feature type="compositionally biased region" description="Basic and acidic residues" evidence="8">
    <location>
        <begin position="14"/>
        <end position="31"/>
    </location>
</feature>
<dbReference type="PROSITE" id="PS50928">
    <property type="entry name" value="ABC_TM1"/>
    <property type="match status" value="1"/>
</dbReference>
<evidence type="ECO:0000259" key="9">
    <source>
        <dbReference type="PROSITE" id="PS50928"/>
    </source>
</evidence>
<dbReference type="AlphaFoldDB" id="A0A810NCG8"/>
<name>A0A810NCG8_9ACTN</name>
<organism evidence="10 11">
    <name type="scientific">Polymorphospora rubra</name>
    <dbReference type="NCBI Taxonomy" id="338584"/>
    <lineage>
        <taxon>Bacteria</taxon>
        <taxon>Bacillati</taxon>
        <taxon>Actinomycetota</taxon>
        <taxon>Actinomycetes</taxon>
        <taxon>Micromonosporales</taxon>
        <taxon>Micromonosporaceae</taxon>
        <taxon>Polymorphospora</taxon>
    </lineage>
</organism>
<dbReference type="SUPFAM" id="SSF161098">
    <property type="entry name" value="MetI-like"/>
    <property type="match status" value="1"/>
</dbReference>
<dbReference type="PANTHER" id="PTHR43386:SF25">
    <property type="entry name" value="PEPTIDE ABC TRANSPORTER PERMEASE PROTEIN"/>
    <property type="match status" value="1"/>
</dbReference>
<evidence type="ECO:0000256" key="2">
    <source>
        <dbReference type="ARBA" id="ARBA00022448"/>
    </source>
</evidence>
<proteinExistence type="inferred from homology"/>
<gene>
    <name evidence="10" type="ORF">Prubr_70550</name>
</gene>
<dbReference type="RefSeq" id="WP_212819695.1">
    <property type="nucleotide sequence ID" value="NZ_AP023359.1"/>
</dbReference>
<dbReference type="GO" id="GO:0005886">
    <property type="term" value="C:plasma membrane"/>
    <property type="evidence" value="ECO:0007669"/>
    <property type="project" value="UniProtKB-SubCell"/>
</dbReference>
<evidence type="ECO:0000256" key="1">
    <source>
        <dbReference type="ARBA" id="ARBA00004651"/>
    </source>
</evidence>
<evidence type="ECO:0000313" key="10">
    <source>
        <dbReference type="EMBL" id="BCJ70034.1"/>
    </source>
</evidence>
<dbReference type="Gene3D" id="1.10.3720.10">
    <property type="entry name" value="MetI-like"/>
    <property type="match status" value="1"/>
</dbReference>
<feature type="transmembrane region" description="Helical" evidence="7">
    <location>
        <begin position="176"/>
        <end position="193"/>
    </location>
</feature>
<dbReference type="EMBL" id="AP023359">
    <property type="protein sequence ID" value="BCJ70034.1"/>
    <property type="molecule type" value="Genomic_DNA"/>
</dbReference>
<evidence type="ECO:0000256" key="6">
    <source>
        <dbReference type="ARBA" id="ARBA00023136"/>
    </source>
</evidence>
<feature type="transmembrane region" description="Helical" evidence="7">
    <location>
        <begin position="275"/>
        <end position="304"/>
    </location>
</feature>
<keyword evidence="2 7" id="KW-0813">Transport</keyword>
<dbReference type="InterPro" id="IPR025966">
    <property type="entry name" value="OppC_N"/>
</dbReference>
<feature type="transmembrane region" description="Helical" evidence="7">
    <location>
        <begin position="46"/>
        <end position="67"/>
    </location>
</feature>
<dbReference type="KEGG" id="pry:Prubr_70550"/>
<dbReference type="Pfam" id="PF12911">
    <property type="entry name" value="OppC_N"/>
    <property type="match status" value="1"/>
</dbReference>
<reference evidence="10" key="1">
    <citation type="submission" date="2020-08" db="EMBL/GenBank/DDBJ databases">
        <title>Whole genome shotgun sequence of Polymorphospora rubra NBRC 101157.</title>
        <authorList>
            <person name="Komaki H."/>
            <person name="Tamura T."/>
        </authorList>
    </citation>
    <scope>NUCLEOTIDE SEQUENCE</scope>
    <source>
        <strain evidence="10">NBRC 101157</strain>
    </source>
</reference>
<evidence type="ECO:0000256" key="5">
    <source>
        <dbReference type="ARBA" id="ARBA00022989"/>
    </source>
</evidence>
<dbReference type="InterPro" id="IPR050366">
    <property type="entry name" value="BP-dependent_transpt_permease"/>
</dbReference>
<dbReference type="Proteomes" id="UP000680866">
    <property type="component" value="Chromosome"/>
</dbReference>
<evidence type="ECO:0000313" key="11">
    <source>
        <dbReference type="Proteomes" id="UP000680866"/>
    </source>
</evidence>
<evidence type="ECO:0000256" key="3">
    <source>
        <dbReference type="ARBA" id="ARBA00022475"/>
    </source>
</evidence>
<keyword evidence="6 7" id="KW-0472">Membrane</keyword>
<evidence type="ECO:0000256" key="4">
    <source>
        <dbReference type="ARBA" id="ARBA00022692"/>
    </source>
</evidence>
<keyword evidence="3" id="KW-1003">Cell membrane</keyword>
<feature type="transmembrane region" description="Helical" evidence="7">
    <location>
        <begin position="232"/>
        <end position="255"/>
    </location>
</feature>
<dbReference type="Pfam" id="PF00528">
    <property type="entry name" value="BPD_transp_1"/>
    <property type="match status" value="1"/>
</dbReference>
<dbReference type="InterPro" id="IPR035906">
    <property type="entry name" value="MetI-like_sf"/>
</dbReference>
<keyword evidence="11" id="KW-1185">Reference proteome</keyword>
<dbReference type="CDD" id="cd06261">
    <property type="entry name" value="TM_PBP2"/>
    <property type="match status" value="1"/>
</dbReference>
<feature type="domain" description="ABC transmembrane type-1" evidence="9">
    <location>
        <begin position="111"/>
        <end position="301"/>
    </location>
</feature>
<protein>
    <submittedName>
        <fullName evidence="10">ABC transporter permease</fullName>
    </submittedName>
</protein>
<comment type="similarity">
    <text evidence="7">Belongs to the binding-protein-dependent transport system permease family.</text>
</comment>
<accession>A0A810NCG8</accession>
<sequence>MSVTEAGAVPAGKAPEKRESGKSDARPPARGLRGDAARRFFRNPMAIVGLVLITIFVVVAILAPWIAPYSPKDNSWLSEVRPGVYPGPSAEHWLGIDPLGRDVFSRLVHGARQSLLIGVVSLALGATAGVFLGLLAGAFGGWVDTVVMRFVDIMLSVPGLLFAIAVAAMLGQSLTSVMIAIAVVNVPIFARLLRGEMLGQRTADYVLAAKSLGISRAGIVFRHVLPNSFTPILVQGTLTLALAIVEAAGLAFLGLSGSDPSTPEWGRMLNDAQSTLAAAPMLAFYPGLAIVLAALGFTLVGESLREALDPKMRR</sequence>
<evidence type="ECO:0000256" key="7">
    <source>
        <dbReference type="RuleBase" id="RU363032"/>
    </source>
</evidence>
<keyword evidence="5 7" id="KW-1133">Transmembrane helix</keyword>
<dbReference type="GO" id="GO:0055085">
    <property type="term" value="P:transmembrane transport"/>
    <property type="evidence" value="ECO:0007669"/>
    <property type="project" value="InterPro"/>
</dbReference>